<dbReference type="PANTHER" id="PTHR42678:SF5">
    <property type="entry name" value="GLUTAMYL-TRNA(GLN) AMIDOTRANSFERASE SUBUNIT A"/>
    <property type="match status" value="1"/>
</dbReference>
<dbReference type="InterPro" id="IPR036928">
    <property type="entry name" value="AS_sf"/>
</dbReference>
<dbReference type="EMBL" id="UOFF01000444">
    <property type="protein sequence ID" value="VAW57717.1"/>
    <property type="molecule type" value="Genomic_DNA"/>
</dbReference>
<dbReference type="GO" id="GO:0016740">
    <property type="term" value="F:transferase activity"/>
    <property type="evidence" value="ECO:0007669"/>
    <property type="project" value="UniProtKB-KW"/>
</dbReference>
<dbReference type="AlphaFoldDB" id="A0A3B0X487"/>
<dbReference type="Gene3D" id="3.90.1300.10">
    <property type="entry name" value="Amidase signature (AS) domain"/>
    <property type="match status" value="1"/>
</dbReference>
<dbReference type="InterPro" id="IPR023631">
    <property type="entry name" value="Amidase_dom"/>
</dbReference>
<evidence type="ECO:0000259" key="1">
    <source>
        <dbReference type="Pfam" id="PF01425"/>
    </source>
</evidence>
<dbReference type="SUPFAM" id="SSF75304">
    <property type="entry name" value="Amidase signature (AS) enzymes"/>
    <property type="match status" value="1"/>
</dbReference>
<dbReference type="Pfam" id="PF01425">
    <property type="entry name" value="Amidase"/>
    <property type="match status" value="1"/>
</dbReference>
<feature type="domain" description="Amidase" evidence="1">
    <location>
        <begin position="58"/>
        <end position="501"/>
    </location>
</feature>
<keyword evidence="2" id="KW-0808">Transferase</keyword>
<evidence type="ECO:0000313" key="2">
    <source>
        <dbReference type="EMBL" id="VAW57717.1"/>
    </source>
</evidence>
<sequence length="529" mass="58021">MSKFSAFLIYLLFSQCVNAIGKDQPENENNATKFNLIESTISQAHAALKNQTTNCVSLVKGYLKRIDTYDQSTKLNAIILINSNGLNRAKQLDKQFIVDKKLLPLHCIPVILKDNFDTADMPTEAGAFALKGSIPPDDAFMVKRLRDAGAIIIAKSNMGEFAFSPYKTISSTHGETRNAYDLTRDPAGSSGGTASAIAANFGIIGMGTDTGNSIRGPASHLGLVGMRSTIGLTSRDGIVPLLINRDIAGPLTRTVEDAAKTFNVIAGFDKADPITHNKQSQLKVDYTQFLKKDGLKGVRLGVLRSTFDTKKTDPEIKALMKQAIKDLTDAGAIIVDPFAIKNLYKLRKATGFCSRFRYDLNNYLTSLGNKAPIKKFQEIYDKHLFSNKSGIAIKWALGVTVPPHEQKQPCVDVEGDKRRKNLLVAVMEAMDVNKVDAIIYPTWSNPPRKLGDIHSPSGNNSPLISPHTGQPSITVPMGYTKNNALPAGLQFLARPFDDALLFQYAYAYEQKTLHRKAPALFPKIPVNFE</sequence>
<accession>A0A3B0X487</accession>
<gene>
    <name evidence="2" type="ORF">MNBD_GAMMA07-2597</name>
</gene>
<protein>
    <submittedName>
        <fullName evidence="2">Amidotransferase-related protein</fullName>
    </submittedName>
</protein>
<name>A0A3B0X487_9ZZZZ</name>
<organism evidence="2">
    <name type="scientific">hydrothermal vent metagenome</name>
    <dbReference type="NCBI Taxonomy" id="652676"/>
    <lineage>
        <taxon>unclassified sequences</taxon>
        <taxon>metagenomes</taxon>
        <taxon>ecological metagenomes</taxon>
    </lineage>
</organism>
<reference evidence="2" key="1">
    <citation type="submission" date="2018-06" db="EMBL/GenBank/DDBJ databases">
        <authorList>
            <person name="Zhirakovskaya E."/>
        </authorList>
    </citation>
    <scope>NUCLEOTIDE SEQUENCE</scope>
</reference>
<proteinExistence type="predicted"/>
<dbReference type="PANTHER" id="PTHR42678">
    <property type="entry name" value="AMIDASE"/>
    <property type="match status" value="1"/>
</dbReference>